<dbReference type="InterPro" id="IPR047671">
    <property type="entry name" value="MtrAB_MtrA"/>
</dbReference>
<dbReference type="SMART" id="SM00862">
    <property type="entry name" value="Trans_reg_C"/>
    <property type="match status" value="1"/>
</dbReference>
<keyword evidence="1 7" id="KW-0597">Phosphoprotein</keyword>
<accession>A0A2A6FN53</accession>
<dbReference type="PANTHER" id="PTHR48111:SF21">
    <property type="entry name" value="DNA-BINDING DUAL MASTER TRANSCRIPTIONAL REGULATOR RPAA"/>
    <property type="match status" value="1"/>
</dbReference>
<dbReference type="GO" id="GO:0000976">
    <property type="term" value="F:transcription cis-regulatory region binding"/>
    <property type="evidence" value="ECO:0007669"/>
    <property type="project" value="InterPro"/>
</dbReference>
<dbReference type="AlphaFoldDB" id="A0A2A6FN53"/>
<dbReference type="Proteomes" id="UP000219994">
    <property type="component" value="Unassembled WGS sequence"/>
</dbReference>
<dbReference type="InterPro" id="IPR039420">
    <property type="entry name" value="WalR-like"/>
</dbReference>
<organism evidence="11 12">
    <name type="scientific">Candidatus Lumbricidiphila eiseniae</name>
    <dbReference type="NCBI Taxonomy" id="1969409"/>
    <lineage>
        <taxon>Bacteria</taxon>
        <taxon>Bacillati</taxon>
        <taxon>Actinomycetota</taxon>
        <taxon>Actinomycetes</taxon>
        <taxon>Micrococcales</taxon>
        <taxon>Microbacteriaceae</taxon>
        <taxon>Candidatus Lumbricidiphila</taxon>
    </lineage>
</organism>
<evidence type="ECO:0000256" key="6">
    <source>
        <dbReference type="ARBA" id="ARBA00035142"/>
    </source>
</evidence>
<comment type="caution">
    <text evidence="11">The sequence shown here is derived from an EMBL/GenBank/DDBJ whole genome shotgun (WGS) entry which is preliminary data.</text>
</comment>
<gene>
    <name evidence="11" type="ORF">B5766_12730</name>
</gene>
<dbReference type="SMART" id="SM00448">
    <property type="entry name" value="REC"/>
    <property type="match status" value="1"/>
</dbReference>
<dbReference type="GO" id="GO:0032993">
    <property type="term" value="C:protein-DNA complex"/>
    <property type="evidence" value="ECO:0007669"/>
    <property type="project" value="TreeGrafter"/>
</dbReference>
<evidence type="ECO:0000259" key="9">
    <source>
        <dbReference type="PROSITE" id="PS50110"/>
    </source>
</evidence>
<dbReference type="InterPro" id="IPR011006">
    <property type="entry name" value="CheY-like_superfamily"/>
</dbReference>
<dbReference type="SUPFAM" id="SSF52172">
    <property type="entry name" value="CheY-like"/>
    <property type="match status" value="1"/>
</dbReference>
<proteinExistence type="predicted"/>
<dbReference type="Pfam" id="PF00486">
    <property type="entry name" value="Trans_reg_C"/>
    <property type="match status" value="1"/>
</dbReference>
<dbReference type="Gene3D" id="1.10.10.10">
    <property type="entry name" value="Winged helix-like DNA-binding domain superfamily/Winged helix DNA-binding domain"/>
    <property type="match status" value="1"/>
</dbReference>
<evidence type="ECO:0000256" key="4">
    <source>
        <dbReference type="ARBA" id="ARBA00023125"/>
    </source>
</evidence>
<dbReference type="Pfam" id="PF00072">
    <property type="entry name" value="Response_reg"/>
    <property type="match status" value="1"/>
</dbReference>
<dbReference type="InterPro" id="IPR001867">
    <property type="entry name" value="OmpR/PhoB-type_DNA-bd"/>
</dbReference>
<feature type="DNA-binding region" description="OmpR/PhoB-type" evidence="8">
    <location>
        <begin position="125"/>
        <end position="233"/>
    </location>
</feature>
<dbReference type="GO" id="GO:0000156">
    <property type="term" value="F:phosphorelay response regulator activity"/>
    <property type="evidence" value="ECO:0007669"/>
    <property type="project" value="InterPro"/>
</dbReference>
<reference evidence="12" key="1">
    <citation type="submission" date="2017-03" db="EMBL/GenBank/DDBJ databases">
        <authorList>
            <person name="Lund M.B."/>
        </authorList>
    </citation>
    <scope>NUCLEOTIDE SEQUENCE [LARGE SCALE GENOMIC DNA]</scope>
</reference>
<evidence type="ECO:0000313" key="12">
    <source>
        <dbReference type="Proteomes" id="UP000219994"/>
    </source>
</evidence>
<dbReference type="GO" id="GO:0045893">
    <property type="term" value="P:positive regulation of DNA-templated transcription"/>
    <property type="evidence" value="ECO:0007669"/>
    <property type="project" value="InterPro"/>
</dbReference>
<evidence type="ECO:0000256" key="7">
    <source>
        <dbReference type="PROSITE-ProRule" id="PRU00169"/>
    </source>
</evidence>
<dbReference type="FunFam" id="3.40.50.2300:FF:000001">
    <property type="entry name" value="DNA-binding response regulator PhoB"/>
    <property type="match status" value="1"/>
</dbReference>
<dbReference type="InterPro" id="IPR047673">
    <property type="entry name" value="MtrA_REC"/>
</dbReference>
<feature type="modified residue" description="4-aspartylphosphate" evidence="7">
    <location>
        <position position="53"/>
    </location>
</feature>
<dbReference type="PROSITE" id="PS50110">
    <property type="entry name" value="RESPONSE_REGULATORY"/>
    <property type="match status" value="1"/>
</dbReference>
<keyword evidence="2" id="KW-0902">Two-component regulatory system</keyword>
<dbReference type="PANTHER" id="PTHR48111">
    <property type="entry name" value="REGULATOR OF RPOS"/>
    <property type="match status" value="1"/>
</dbReference>
<dbReference type="Gene3D" id="6.10.250.690">
    <property type="match status" value="1"/>
</dbReference>
<evidence type="ECO:0000259" key="10">
    <source>
        <dbReference type="PROSITE" id="PS51755"/>
    </source>
</evidence>
<evidence type="ECO:0000256" key="1">
    <source>
        <dbReference type="ARBA" id="ARBA00022553"/>
    </source>
</evidence>
<name>A0A2A6FN53_9MICO</name>
<dbReference type="CDD" id="cd17626">
    <property type="entry name" value="REC_OmpR_MtrA-like"/>
    <property type="match status" value="1"/>
</dbReference>
<protein>
    <recommendedName>
        <fullName evidence="6">DNA-binding response regulator MtrA</fullName>
    </recommendedName>
</protein>
<evidence type="ECO:0000256" key="2">
    <source>
        <dbReference type="ARBA" id="ARBA00023012"/>
    </source>
</evidence>
<evidence type="ECO:0000313" key="11">
    <source>
        <dbReference type="EMBL" id="PDQ34189.1"/>
    </source>
</evidence>
<dbReference type="EMBL" id="NAEP01000068">
    <property type="protein sequence ID" value="PDQ34189.1"/>
    <property type="molecule type" value="Genomic_DNA"/>
</dbReference>
<dbReference type="FunFam" id="1.10.10.10:FF:000018">
    <property type="entry name" value="DNA-binding response regulator ResD"/>
    <property type="match status" value="1"/>
</dbReference>
<evidence type="ECO:0000256" key="3">
    <source>
        <dbReference type="ARBA" id="ARBA00023015"/>
    </source>
</evidence>
<dbReference type="Gene3D" id="3.40.50.2300">
    <property type="match status" value="1"/>
</dbReference>
<evidence type="ECO:0000256" key="8">
    <source>
        <dbReference type="PROSITE-ProRule" id="PRU01091"/>
    </source>
</evidence>
<feature type="domain" description="Response regulatory" evidence="9">
    <location>
        <begin position="4"/>
        <end position="117"/>
    </location>
</feature>
<dbReference type="CDD" id="cd00383">
    <property type="entry name" value="trans_reg_C"/>
    <property type="match status" value="1"/>
</dbReference>
<dbReference type="GO" id="GO:0005829">
    <property type="term" value="C:cytosol"/>
    <property type="evidence" value="ECO:0007669"/>
    <property type="project" value="TreeGrafter"/>
</dbReference>
<keyword evidence="4 8" id="KW-0238">DNA-binding</keyword>
<feature type="domain" description="OmpR/PhoB-type" evidence="10">
    <location>
        <begin position="125"/>
        <end position="233"/>
    </location>
</feature>
<dbReference type="InterPro" id="IPR001789">
    <property type="entry name" value="Sig_transdc_resp-reg_receiver"/>
</dbReference>
<sequence>MAPRILVVDDDTALAEMIGIVLRAEGFEPTFCGDGVRAIEEFRASQPDLVLLDLMLPGLDGIAVCDAIRADSGTPIIMLTAKNDATDIVKGLESGADDYIVKPFNPRELVARIRARLRPVAPSAAESLKIGDLVVDTVAHEVRRGKKVIPVTPLEFDVLYTLAANPQQAFSREQLLEQVWGYQTPSTSAGNRVKPDTRLVNVHVQRLRAKVEKDADSPRIIVTVRGVGYRAGATR</sequence>
<dbReference type="NCBIfam" id="NF040689">
    <property type="entry name" value="MtrAB_MtrA"/>
    <property type="match status" value="1"/>
</dbReference>
<keyword evidence="5" id="KW-0804">Transcription</keyword>
<keyword evidence="3" id="KW-0805">Transcription regulation</keyword>
<dbReference type="PROSITE" id="PS51755">
    <property type="entry name" value="OMPR_PHOB"/>
    <property type="match status" value="1"/>
</dbReference>
<dbReference type="InterPro" id="IPR036388">
    <property type="entry name" value="WH-like_DNA-bd_sf"/>
</dbReference>
<evidence type="ECO:0000256" key="5">
    <source>
        <dbReference type="ARBA" id="ARBA00023163"/>
    </source>
</evidence>